<proteinExistence type="predicted"/>
<evidence type="ECO:0000256" key="1">
    <source>
        <dbReference type="SAM" id="MobiDB-lite"/>
    </source>
</evidence>
<protein>
    <submittedName>
        <fullName evidence="2">Uncharacterized protein</fullName>
    </submittedName>
</protein>
<dbReference type="EMBL" id="JAEUBE010000378">
    <property type="protein sequence ID" value="KAH3662466.1"/>
    <property type="molecule type" value="Genomic_DNA"/>
</dbReference>
<gene>
    <name evidence="2" type="ORF">OGAPHI_005718</name>
</gene>
<evidence type="ECO:0000313" key="2">
    <source>
        <dbReference type="EMBL" id="KAH3662466.1"/>
    </source>
</evidence>
<feature type="compositionally biased region" description="Basic residues" evidence="1">
    <location>
        <begin position="243"/>
        <end position="253"/>
    </location>
</feature>
<feature type="compositionally biased region" description="Basic and acidic residues" evidence="1">
    <location>
        <begin position="271"/>
        <end position="280"/>
    </location>
</feature>
<dbReference type="AlphaFoldDB" id="A0A9P8T290"/>
<name>A0A9P8T290_9ASCO</name>
<sequence length="319" mass="35610">MVSLLRCSMFKPSPGSPMIASEYWSISRMLMISSTLDPTVNVIQNSLWLLSNLDIVGDVSPVENTFTLKDTARFFRRTSLVFQEFGLLVARSGLDILLGNSLLLALSKVVQEKHNVSLLQSTLGVLNHVEIDKQEENHKSHVDTPVSPLVLSIVVVRQANKVGSGNRRSAWNSSNGVADLVGHGNSGIVWNVIVAIEMSSVELVSHQSLERVSDWIQIVDPTRPSVHVLDRDSKTCVQNQTTNHKHGWCHGLRKSPETRSKRSHHMRQHKSTGEVHQQVEEERTRISAEVDHEIENQVEACTDQHLIRSLNDNGSESIC</sequence>
<keyword evidence="3" id="KW-1185">Reference proteome</keyword>
<reference evidence="2" key="2">
    <citation type="submission" date="2021-01" db="EMBL/GenBank/DDBJ databases">
        <authorList>
            <person name="Schikora-Tamarit M.A."/>
        </authorList>
    </citation>
    <scope>NUCLEOTIDE SEQUENCE</scope>
    <source>
        <strain evidence="2">CBS6075</strain>
    </source>
</reference>
<comment type="caution">
    <text evidence="2">The sequence shown here is derived from an EMBL/GenBank/DDBJ whole genome shotgun (WGS) entry which is preliminary data.</text>
</comment>
<reference evidence="2" key="1">
    <citation type="journal article" date="2021" name="Open Biol.">
        <title>Shared evolutionary footprints suggest mitochondrial oxidative damage underlies multiple complex I losses in fungi.</title>
        <authorList>
            <person name="Schikora-Tamarit M.A."/>
            <person name="Marcet-Houben M."/>
            <person name="Nosek J."/>
            <person name="Gabaldon T."/>
        </authorList>
    </citation>
    <scope>NUCLEOTIDE SEQUENCE</scope>
    <source>
        <strain evidence="2">CBS6075</strain>
    </source>
</reference>
<dbReference type="Proteomes" id="UP000769157">
    <property type="component" value="Unassembled WGS sequence"/>
</dbReference>
<organism evidence="2 3">
    <name type="scientific">Ogataea philodendri</name>
    <dbReference type="NCBI Taxonomy" id="1378263"/>
    <lineage>
        <taxon>Eukaryota</taxon>
        <taxon>Fungi</taxon>
        <taxon>Dikarya</taxon>
        <taxon>Ascomycota</taxon>
        <taxon>Saccharomycotina</taxon>
        <taxon>Pichiomycetes</taxon>
        <taxon>Pichiales</taxon>
        <taxon>Pichiaceae</taxon>
        <taxon>Ogataea</taxon>
    </lineage>
</organism>
<dbReference type="GeneID" id="70237682"/>
<dbReference type="RefSeq" id="XP_046059555.1">
    <property type="nucleotide sequence ID" value="XM_046206930.1"/>
</dbReference>
<feature type="compositionally biased region" description="Basic residues" evidence="1">
    <location>
        <begin position="261"/>
        <end position="270"/>
    </location>
</feature>
<accession>A0A9P8T290</accession>
<feature type="region of interest" description="Disordered" evidence="1">
    <location>
        <begin position="243"/>
        <end position="280"/>
    </location>
</feature>
<evidence type="ECO:0000313" key="3">
    <source>
        <dbReference type="Proteomes" id="UP000769157"/>
    </source>
</evidence>